<accession>A0A420IVM6</accession>
<dbReference type="PIRSF" id="PIRSF013674">
    <property type="entry name" value="PXMP4"/>
    <property type="match status" value="1"/>
</dbReference>
<organism evidence="1 2">
    <name type="scientific">Golovinomyces cichoracearum</name>
    <dbReference type="NCBI Taxonomy" id="62708"/>
    <lineage>
        <taxon>Eukaryota</taxon>
        <taxon>Fungi</taxon>
        <taxon>Dikarya</taxon>
        <taxon>Ascomycota</taxon>
        <taxon>Pezizomycotina</taxon>
        <taxon>Leotiomycetes</taxon>
        <taxon>Erysiphales</taxon>
        <taxon>Erysiphaceae</taxon>
        <taxon>Golovinomyces</taxon>
    </lineage>
</organism>
<sequence length="221" mass="24849">MSGIDCLKGTLEDFILNPNNAEILAVLKAARNGAVYGAKVRFPHALVMTFLFRSGTIREKFLIILQAVRTHAKKLATFAVIYKIAMLLLKRVGSEPGKEGIYDTFFAGLLGGYLVFGRRPANGRVSSISKQIVIFVFARVCLSLAQVLVKPAVGIIRSQELSARISHDAWPLFAALSWGSVMWLFRWYPETIQTGLRSSMKYIYLDSDHWDSLRNFLIYNK</sequence>
<gene>
    <name evidence="1" type="ORF">GcM1_210040</name>
</gene>
<comment type="caution">
    <text evidence="1">The sequence shown here is derived from an EMBL/GenBank/DDBJ whole genome shotgun (WGS) entry which is preliminary data.</text>
</comment>
<dbReference type="Proteomes" id="UP000285326">
    <property type="component" value="Unassembled WGS sequence"/>
</dbReference>
<dbReference type="GO" id="GO:0005778">
    <property type="term" value="C:peroxisomal membrane"/>
    <property type="evidence" value="ECO:0007669"/>
    <property type="project" value="TreeGrafter"/>
</dbReference>
<dbReference type="Pfam" id="PF02466">
    <property type="entry name" value="Tim17"/>
    <property type="match status" value="1"/>
</dbReference>
<name>A0A420IVM6_9PEZI</name>
<dbReference type="AlphaFoldDB" id="A0A420IVM6"/>
<dbReference type="EMBL" id="MCBS01021032">
    <property type="protein sequence ID" value="RKF78570.1"/>
    <property type="molecule type" value="Genomic_DNA"/>
</dbReference>
<dbReference type="InterPro" id="IPR019531">
    <property type="entry name" value="Pmp4"/>
</dbReference>
<evidence type="ECO:0000313" key="1">
    <source>
        <dbReference type="EMBL" id="RKF78570.1"/>
    </source>
</evidence>
<proteinExistence type="predicted"/>
<dbReference type="PANTHER" id="PTHR15460">
    <property type="entry name" value="PEROXISOMAL MEMBRANE PROTEIN 4"/>
    <property type="match status" value="1"/>
</dbReference>
<evidence type="ECO:0000313" key="2">
    <source>
        <dbReference type="Proteomes" id="UP000285326"/>
    </source>
</evidence>
<protein>
    <submittedName>
        <fullName evidence="1">Peroxisomal membrane protein 4</fullName>
    </submittedName>
</protein>
<dbReference type="PANTHER" id="PTHR15460:SF3">
    <property type="entry name" value="PEROXISOMAL MEMBRANE PROTEIN 4"/>
    <property type="match status" value="1"/>
</dbReference>
<reference evidence="1 2" key="1">
    <citation type="journal article" date="2018" name="BMC Genomics">
        <title>Comparative genome analyses reveal sequence features reflecting distinct modes of host-adaptation between dicot and monocot powdery mildew.</title>
        <authorList>
            <person name="Wu Y."/>
            <person name="Ma X."/>
            <person name="Pan Z."/>
            <person name="Kale S.D."/>
            <person name="Song Y."/>
            <person name="King H."/>
            <person name="Zhang Q."/>
            <person name="Presley C."/>
            <person name="Deng X."/>
            <person name="Wei C.I."/>
            <person name="Xiao S."/>
        </authorList>
    </citation>
    <scope>NUCLEOTIDE SEQUENCE [LARGE SCALE GENOMIC DNA]</scope>
    <source>
        <strain evidence="1">UMSG1</strain>
    </source>
</reference>